<dbReference type="PANTHER" id="PTHR10291:SF0">
    <property type="entry name" value="DEHYDRODOLICHYL DIPHOSPHATE SYNTHASE 2"/>
    <property type="match status" value="1"/>
</dbReference>
<name>A0AA37TR15_9GAMM</name>
<dbReference type="Pfam" id="PF01255">
    <property type="entry name" value="Prenyltransf"/>
    <property type="match status" value="1"/>
</dbReference>
<reference evidence="3 4" key="1">
    <citation type="journal article" date="2014" name="Int. J. Syst. Evol. Microbiol.">
        <title>Complete genome sequence of Corynebacterium casei LMG S-19264T (=DSM 44701T), isolated from a smear-ripened cheese.</title>
        <authorList>
            <consortium name="US DOE Joint Genome Institute (JGI-PGF)"/>
            <person name="Walter F."/>
            <person name="Albersmeier A."/>
            <person name="Kalinowski J."/>
            <person name="Ruckert C."/>
        </authorList>
    </citation>
    <scope>NUCLEOTIDE SEQUENCE [LARGE SCALE GENOMIC DNA]</scope>
    <source>
        <strain evidence="3 4">NBRC 112785</strain>
    </source>
</reference>
<keyword evidence="2" id="KW-0133">Cell shape</keyword>
<dbReference type="GO" id="GO:0016094">
    <property type="term" value="P:polyprenol biosynthetic process"/>
    <property type="evidence" value="ECO:0007669"/>
    <property type="project" value="TreeGrafter"/>
</dbReference>
<dbReference type="FunFam" id="3.40.1180.10:FF:000001">
    <property type="entry name" value="(2E,6E)-farnesyl-diphosphate-specific ditrans,polycis-undecaprenyl-diphosphate synthase"/>
    <property type="match status" value="1"/>
</dbReference>
<keyword evidence="2" id="KW-0961">Cell wall biogenesis/degradation</keyword>
<dbReference type="SUPFAM" id="SSF64005">
    <property type="entry name" value="Undecaprenyl diphosphate synthase"/>
    <property type="match status" value="1"/>
</dbReference>
<feature type="binding site" evidence="2">
    <location>
        <begin position="70"/>
        <end position="72"/>
    </location>
    <ligand>
        <name>substrate</name>
    </ligand>
</feature>
<feature type="binding site" evidence="2">
    <location>
        <position position="76"/>
    </location>
    <ligand>
        <name>substrate</name>
    </ligand>
</feature>
<dbReference type="Gene3D" id="3.40.1180.10">
    <property type="entry name" value="Decaprenyl diphosphate synthase-like"/>
    <property type="match status" value="1"/>
</dbReference>
<evidence type="ECO:0000256" key="1">
    <source>
        <dbReference type="ARBA" id="ARBA00022679"/>
    </source>
</evidence>
<accession>A0AA37TR15</accession>
<keyword evidence="4" id="KW-1185">Reference proteome</keyword>
<comment type="subunit">
    <text evidence="2">Homodimer.</text>
</comment>
<dbReference type="Proteomes" id="UP001157439">
    <property type="component" value="Unassembled WGS sequence"/>
</dbReference>
<comment type="catalytic activity">
    <reaction evidence="2">
        <text>8 isopentenyl diphosphate + (2E,6E)-farnesyl diphosphate = di-trans,octa-cis-undecaprenyl diphosphate + 8 diphosphate</text>
        <dbReference type="Rhea" id="RHEA:27551"/>
        <dbReference type="ChEBI" id="CHEBI:33019"/>
        <dbReference type="ChEBI" id="CHEBI:58405"/>
        <dbReference type="ChEBI" id="CHEBI:128769"/>
        <dbReference type="ChEBI" id="CHEBI:175763"/>
        <dbReference type="EC" id="2.5.1.31"/>
    </reaction>
</comment>
<keyword evidence="2" id="KW-0573">Peptidoglycan synthesis</keyword>
<dbReference type="CDD" id="cd00475">
    <property type="entry name" value="Cis_IPPS"/>
    <property type="match status" value="1"/>
</dbReference>
<feature type="binding site" evidence="2">
    <location>
        <position position="30"/>
    </location>
    <ligand>
        <name>substrate</name>
    </ligand>
</feature>
<dbReference type="GO" id="GO:0009252">
    <property type="term" value="P:peptidoglycan biosynthetic process"/>
    <property type="evidence" value="ECO:0007669"/>
    <property type="project" value="UniProtKB-UniRule"/>
</dbReference>
<evidence type="ECO:0000313" key="3">
    <source>
        <dbReference type="EMBL" id="GLS82722.1"/>
    </source>
</evidence>
<feature type="active site" description="Proton acceptor" evidence="2">
    <location>
        <position position="73"/>
    </location>
</feature>
<dbReference type="GO" id="GO:0008834">
    <property type="term" value="F:ditrans,polycis-undecaprenyl-diphosphate synthase [(2E,6E)-farnesyl-diphosphate specific] activity"/>
    <property type="evidence" value="ECO:0007669"/>
    <property type="project" value="UniProtKB-UniRule"/>
</dbReference>
<dbReference type="GO" id="GO:0000287">
    <property type="term" value="F:magnesium ion binding"/>
    <property type="evidence" value="ECO:0007669"/>
    <property type="project" value="UniProtKB-UniRule"/>
</dbReference>
<gene>
    <name evidence="2 3" type="primary">uppS</name>
    <name evidence="3" type="ORF">GCM10007894_06990</name>
</gene>
<dbReference type="AlphaFoldDB" id="A0AA37TR15"/>
<dbReference type="GO" id="GO:0005829">
    <property type="term" value="C:cytosol"/>
    <property type="evidence" value="ECO:0007669"/>
    <property type="project" value="TreeGrafter"/>
</dbReference>
<feature type="binding site" evidence="2">
    <location>
        <position position="193"/>
    </location>
    <ligand>
        <name>substrate</name>
    </ligand>
</feature>
<dbReference type="NCBIfam" id="TIGR00055">
    <property type="entry name" value="uppS"/>
    <property type="match status" value="1"/>
</dbReference>
<feature type="active site" evidence="2">
    <location>
        <position position="25"/>
    </location>
</feature>
<dbReference type="HAMAP" id="MF_01139">
    <property type="entry name" value="ISPT"/>
    <property type="match status" value="1"/>
</dbReference>
<dbReference type="RefSeq" id="WP_095498861.1">
    <property type="nucleotide sequence ID" value="NZ_BSPO01000002.1"/>
</dbReference>
<dbReference type="EMBL" id="BSPO01000002">
    <property type="protein sequence ID" value="GLS82722.1"/>
    <property type="molecule type" value="Genomic_DNA"/>
</dbReference>
<keyword evidence="1 2" id="KW-0808">Transferase</keyword>
<comment type="caution">
    <text evidence="3">The sequence shown here is derived from an EMBL/GenBank/DDBJ whole genome shotgun (WGS) entry which is preliminary data.</text>
</comment>
<evidence type="ECO:0000313" key="4">
    <source>
        <dbReference type="Proteomes" id="UP001157439"/>
    </source>
</evidence>
<dbReference type="InterPro" id="IPR036424">
    <property type="entry name" value="UPP_synth-like_sf"/>
</dbReference>
<keyword evidence="2" id="KW-0479">Metal-binding</keyword>
<keyword evidence="2" id="KW-0460">Magnesium</keyword>
<dbReference type="GO" id="GO:0008360">
    <property type="term" value="P:regulation of cell shape"/>
    <property type="evidence" value="ECO:0007669"/>
    <property type="project" value="UniProtKB-KW"/>
</dbReference>
<sequence length="253" mass="28393">MSAIPAQIAQLPQAAIPKHVAIIMDGNGRWAENRGKKRVFGHQAGVKSVRRSVSAARELGVKSLTLFAFSSENWGRPSTEVNLLMELFFKVLTKEVKELSKNGIRLNVIGDTSRFSERLQLQIAKAEQQTEHNDAMVLNIAANYGGRWDITQAAQQLALEVAEGQLNPNHINEELLASRLSMQHQQPVDLMIRTGGDCRISNFILWQAAYAELVFTDVLWPDFEKSSFYDAIECFANRQRRFGLTGEQVENGH</sequence>
<feature type="binding site" evidence="2">
    <location>
        <position position="212"/>
    </location>
    <ligand>
        <name>Mg(2+)</name>
        <dbReference type="ChEBI" id="CHEBI:18420"/>
    </ligand>
</feature>
<dbReference type="PANTHER" id="PTHR10291">
    <property type="entry name" value="DEHYDRODOLICHYL DIPHOSPHATE SYNTHASE FAMILY MEMBER"/>
    <property type="match status" value="1"/>
</dbReference>
<feature type="binding site" evidence="2">
    <location>
        <position position="42"/>
    </location>
    <ligand>
        <name>substrate</name>
    </ligand>
</feature>
<feature type="binding site" evidence="2">
    <location>
        <position position="25"/>
    </location>
    <ligand>
        <name>Mg(2+)</name>
        <dbReference type="ChEBI" id="CHEBI:18420"/>
    </ligand>
</feature>
<dbReference type="EC" id="2.5.1.31" evidence="2"/>
<dbReference type="NCBIfam" id="NF011405">
    <property type="entry name" value="PRK14830.1"/>
    <property type="match status" value="1"/>
</dbReference>
<proteinExistence type="inferred from homology"/>
<feature type="binding site" evidence="2">
    <location>
        <position position="74"/>
    </location>
    <ligand>
        <name>substrate</name>
    </ligand>
</feature>
<dbReference type="GO" id="GO:0071555">
    <property type="term" value="P:cell wall organization"/>
    <property type="evidence" value="ECO:0007669"/>
    <property type="project" value="UniProtKB-KW"/>
</dbReference>
<dbReference type="InterPro" id="IPR001441">
    <property type="entry name" value="UPP_synth-like"/>
</dbReference>
<feature type="binding site" evidence="2">
    <location>
        <begin position="26"/>
        <end position="29"/>
    </location>
    <ligand>
        <name>substrate</name>
    </ligand>
</feature>
<feature type="binding site" evidence="2">
    <location>
        <begin position="199"/>
        <end position="201"/>
    </location>
    <ligand>
        <name>substrate</name>
    </ligand>
</feature>
<comment type="similarity">
    <text evidence="2">Belongs to the UPP synthase family.</text>
</comment>
<organism evidence="3 4">
    <name type="scientific">Paraferrimonas haliotis</name>
    <dbReference type="NCBI Taxonomy" id="2013866"/>
    <lineage>
        <taxon>Bacteria</taxon>
        <taxon>Pseudomonadati</taxon>
        <taxon>Pseudomonadota</taxon>
        <taxon>Gammaproteobacteria</taxon>
        <taxon>Alteromonadales</taxon>
        <taxon>Ferrimonadaceae</taxon>
        <taxon>Paraferrimonas</taxon>
    </lineage>
</organism>
<comment type="cofactor">
    <cofactor evidence="2">
        <name>Mg(2+)</name>
        <dbReference type="ChEBI" id="CHEBI:18420"/>
    </cofactor>
    <text evidence="2">Binds 2 magnesium ions per subunit.</text>
</comment>
<comment type="function">
    <text evidence="2">Catalyzes the sequential condensation of isopentenyl diphosphate (IPP) with (2E,6E)-farnesyl diphosphate (E,E-FPP) to yield (2Z,6Z,10Z,14Z,18Z,22Z,26Z,30Z,34E,38E)-undecaprenyl diphosphate (di-trans,octa-cis-UPP). UPP is the precursor of glycosyl carrier lipid in the biosynthesis of bacterial cell wall polysaccharide components such as peptidoglycan and lipopolysaccharide.</text>
</comment>
<feature type="binding site" evidence="2">
    <location>
        <position position="38"/>
    </location>
    <ligand>
        <name>substrate</name>
    </ligand>
</feature>
<evidence type="ECO:0000256" key="2">
    <source>
        <dbReference type="HAMAP-Rule" id="MF_01139"/>
    </source>
</evidence>
<protein>
    <recommendedName>
        <fullName evidence="2">Ditrans,polycis-undecaprenyl-diphosphate synthase ((2E,6E)-farnesyl-diphosphate specific)</fullName>
        <ecNumber evidence="2">2.5.1.31</ecNumber>
    </recommendedName>
    <alternativeName>
        <fullName evidence="2">Ditrans,polycis-undecaprenylcistransferase</fullName>
    </alternativeName>
    <alternativeName>
        <fullName evidence="2">Undecaprenyl diphosphate synthase</fullName>
        <shortName evidence="2">UDS</shortName>
    </alternativeName>
    <alternativeName>
        <fullName evidence="2">Undecaprenyl pyrophosphate synthase</fullName>
        <shortName evidence="2">UPP synthase</shortName>
    </alternativeName>
</protein>